<dbReference type="InterPro" id="IPR000577">
    <property type="entry name" value="Carb_kinase_FGGY"/>
</dbReference>
<feature type="domain" description="Carbohydrate kinase FGGY N-terminal" evidence="10">
    <location>
        <begin position="5"/>
        <end position="249"/>
    </location>
</feature>
<evidence type="ECO:0000259" key="10">
    <source>
        <dbReference type="Pfam" id="PF00370"/>
    </source>
</evidence>
<keyword evidence="2 9" id="KW-0859">Xylose metabolism</keyword>
<evidence type="ECO:0000256" key="5">
    <source>
        <dbReference type="ARBA" id="ARBA00022777"/>
    </source>
</evidence>
<dbReference type="InterPro" id="IPR043129">
    <property type="entry name" value="ATPase_NBD"/>
</dbReference>
<comment type="similarity">
    <text evidence="1 8">Belongs to the FGGY kinase family.</text>
</comment>
<dbReference type="Proteomes" id="UP000030661">
    <property type="component" value="Unassembled WGS sequence"/>
</dbReference>
<dbReference type="EMBL" id="DF820468">
    <property type="protein sequence ID" value="GAK58737.1"/>
    <property type="molecule type" value="Genomic_DNA"/>
</dbReference>
<evidence type="ECO:0000313" key="12">
    <source>
        <dbReference type="EMBL" id="GAK58737.1"/>
    </source>
</evidence>
<dbReference type="STRING" id="1499967.U27_05712"/>
<keyword evidence="13" id="KW-1185">Reference proteome</keyword>
<gene>
    <name evidence="9" type="primary">xylB</name>
    <name evidence="12" type="ORF">U27_05712</name>
</gene>
<dbReference type="AlphaFoldDB" id="A0A081C2D2"/>
<accession>A0A081C2D2</accession>
<evidence type="ECO:0000256" key="2">
    <source>
        <dbReference type="ARBA" id="ARBA00022629"/>
    </source>
</evidence>
<protein>
    <recommendedName>
        <fullName evidence="9">Xylulose kinase</fullName>
        <shortName evidence="9">Xylulokinase</shortName>
        <ecNumber evidence="9">2.7.1.17</ecNumber>
    </recommendedName>
</protein>
<dbReference type="PIRSF" id="PIRSF000538">
    <property type="entry name" value="GlpK"/>
    <property type="match status" value="1"/>
</dbReference>
<keyword evidence="6 9" id="KW-0067">ATP-binding</keyword>
<evidence type="ECO:0000259" key="11">
    <source>
        <dbReference type="Pfam" id="PF02782"/>
    </source>
</evidence>
<dbReference type="GO" id="GO:0042732">
    <property type="term" value="P:D-xylose metabolic process"/>
    <property type="evidence" value="ECO:0007669"/>
    <property type="project" value="UniProtKB-KW"/>
</dbReference>
<dbReference type="EC" id="2.7.1.17" evidence="9"/>
<comment type="catalytic activity">
    <reaction evidence="9">
        <text>D-xylulose + ATP = D-xylulose 5-phosphate + ADP + H(+)</text>
        <dbReference type="Rhea" id="RHEA:10964"/>
        <dbReference type="ChEBI" id="CHEBI:15378"/>
        <dbReference type="ChEBI" id="CHEBI:17140"/>
        <dbReference type="ChEBI" id="CHEBI:30616"/>
        <dbReference type="ChEBI" id="CHEBI:57737"/>
        <dbReference type="ChEBI" id="CHEBI:456216"/>
        <dbReference type="EC" id="2.7.1.17"/>
    </reaction>
</comment>
<dbReference type="GO" id="GO:0004856">
    <property type="term" value="F:D-xylulokinase activity"/>
    <property type="evidence" value="ECO:0007669"/>
    <property type="project" value="UniProtKB-EC"/>
</dbReference>
<evidence type="ECO:0000256" key="3">
    <source>
        <dbReference type="ARBA" id="ARBA00022679"/>
    </source>
</evidence>
<keyword evidence="7 9" id="KW-0119">Carbohydrate metabolism</keyword>
<keyword evidence="3 8" id="KW-0808">Transferase</keyword>
<dbReference type="InterPro" id="IPR018485">
    <property type="entry name" value="FGGY_C"/>
</dbReference>
<dbReference type="HOGENOM" id="CLU_009281_3_0_0"/>
<organism evidence="12">
    <name type="scientific">Vecturithrix granuli</name>
    <dbReference type="NCBI Taxonomy" id="1499967"/>
    <lineage>
        <taxon>Bacteria</taxon>
        <taxon>Candidatus Moduliflexota</taxon>
        <taxon>Candidatus Vecturitrichia</taxon>
        <taxon>Candidatus Vecturitrichales</taxon>
        <taxon>Candidatus Vecturitrichaceae</taxon>
        <taxon>Candidatus Vecturithrix</taxon>
    </lineage>
</organism>
<evidence type="ECO:0000313" key="13">
    <source>
        <dbReference type="Proteomes" id="UP000030661"/>
    </source>
</evidence>
<dbReference type="GO" id="GO:0005997">
    <property type="term" value="P:xylulose metabolic process"/>
    <property type="evidence" value="ECO:0007669"/>
    <property type="project" value="InterPro"/>
</dbReference>
<dbReference type="Pfam" id="PF00370">
    <property type="entry name" value="FGGY_N"/>
    <property type="match status" value="1"/>
</dbReference>
<evidence type="ECO:0000256" key="9">
    <source>
        <dbReference type="RuleBase" id="RU364073"/>
    </source>
</evidence>
<dbReference type="PANTHER" id="PTHR43095:SF5">
    <property type="entry name" value="XYLULOSE KINASE"/>
    <property type="match status" value="1"/>
</dbReference>
<dbReference type="InterPro" id="IPR018483">
    <property type="entry name" value="Carb_kinase_FGGY_CS"/>
</dbReference>
<evidence type="ECO:0000256" key="4">
    <source>
        <dbReference type="ARBA" id="ARBA00022741"/>
    </source>
</evidence>
<name>A0A081C2D2_VECG1</name>
<dbReference type="Gene3D" id="3.30.420.40">
    <property type="match status" value="2"/>
</dbReference>
<dbReference type="GO" id="GO:0005524">
    <property type="term" value="F:ATP binding"/>
    <property type="evidence" value="ECO:0007669"/>
    <property type="project" value="UniProtKB-KW"/>
</dbReference>
<feature type="domain" description="Carbohydrate kinase FGGY C-terminal" evidence="11">
    <location>
        <begin position="259"/>
        <end position="454"/>
    </location>
</feature>
<sequence length="510" mass="55947">MSTQYLLAHDLGTTGNKATLYAADGCLVSSDFYGYQTFYPKHNWVEQNPNDWWQAVCVSTQRLLQKSHIPPENIAVVSFSGQMMGAVMVDQHGVPLRDCIIWADMRSDKQAADIAQQLANEEVYHISGNPISPSYTIEKVMWIRDNQPEIFRQTHKFLHAKDYIVSKLTGKFVTDYSDASGTNAFDLVKQAWSPKLIEATGLPYEIFPDAHPSIAVVGEVTTAASQEVGLRAGTPVVIGAADGCCAAVGAGVVREGSAYNYIGSSSWIALATPEPLLDPKQRTVTFCHVDPQMMMPIGTMQCAGGAYQWFKEEIGRTEAKAAEEAGISPYEILNLKAASTVPGSHNLLFLPYLLGERTPYWNPNARGAFIGLTRGHTRADLTRAVLEGAVFGLRTMVDTFIAQGVTIDAVRVIGGTARGRLFCQIQADVFQRHILRPQMLEEATSLGAAIAGGIGVGIFKDFLVAEELVKIADVFTPRKQEGEHYEKLYDIFKNTYQVLVPIYDQLAKLG</sequence>
<evidence type="ECO:0000256" key="6">
    <source>
        <dbReference type="ARBA" id="ARBA00022840"/>
    </source>
</evidence>
<dbReference type="PROSITE" id="PS00445">
    <property type="entry name" value="FGGY_KINASES_2"/>
    <property type="match status" value="1"/>
</dbReference>
<dbReference type="NCBIfam" id="TIGR01312">
    <property type="entry name" value="XylB"/>
    <property type="match status" value="1"/>
</dbReference>
<evidence type="ECO:0000256" key="1">
    <source>
        <dbReference type="ARBA" id="ARBA00009156"/>
    </source>
</evidence>
<dbReference type="InterPro" id="IPR050406">
    <property type="entry name" value="FGGY_Carb_Kinase"/>
</dbReference>
<dbReference type="InterPro" id="IPR018484">
    <property type="entry name" value="FGGY_N"/>
</dbReference>
<dbReference type="InterPro" id="IPR006000">
    <property type="entry name" value="Xylulokinase"/>
</dbReference>
<reference evidence="12" key="1">
    <citation type="journal article" date="2015" name="PeerJ">
        <title>First genomic representation of candidate bacterial phylum KSB3 points to enhanced environmental sensing as a trigger of wastewater bulking.</title>
        <authorList>
            <person name="Sekiguchi Y."/>
            <person name="Ohashi A."/>
            <person name="Parks D.H."/>
            <person name="Yamauchi T."/>
            <person name="Tyson G.W."/>
            <person name="Hugenholtz P."/>
        </authorList>
    </citation>
    <scope>NUCLEOTIDE SEQUENCE [LARGE SCALE GENOMIC DNA]</scope>
</reference>
<keyword evidence="5 8" id="KW-0418">Kinase</keyword>
<dbReference type="PROSITE" id="PS00933">
    <property type="entry name" value="FGGY_KINASES_1"/>
    <property type="match status" value="1"/>
</dbReference>
<evidence type="ECO:0000256" key="7">
    <source>
        <dbReference type="ARBA" id="ARBA00023277"/>
    </source>
</evidence>
<dbReference type="SUPFAM" id="SSF53067">
    <property type="entry name" value="Actin-like ATPase domain"/>
    <property type="match status" value="2"/>
</dbReference>
<dbReference type="CDD" id="cd07805">
    <property type="entry name" value="ASKHA_NBD_FGGY_CvXK-like"/>
    <property type="match status" value="1"/>
</dbReference>
<proteinExistence type="inferred from homology"/>
<keyword evidence="4 9" id="KW-0547">Nucleotide-binding</keyword>
<evidence type="ECO:0000256" key="8">
    <source>
        <dbReference type="RuleBase" id="RU003733"/>
    </source>
</evidence>
<dbReference type="PANTHER" id="PTHR43095">
    <property type="entry name" value="SUGAR KINASE"/>
    <property type="match status" value="1"/>
</dbReference>
<dbReference type="Pfam" id="PF02782">
    <property type="entry name" value="FGGY_C"/>
    <property type="match status" value="1"/>
</dbReference>
<dbReference type="eggNOG" id="COG1070">
    <property type="taxonomic scope" value="Bacteria"/>
</dbReference>